<dbReference type="InterPro" id="IPR013097">
    <property type="entry name" value="Dabb"/>
</dbReference>
<dbReference type="Pfam" id="PF07876">
    <property type="entry name" value="Dabb"/>
    <property type="match status" value="1"/>
</dbReference>
<dbReference type="InterPro" id="IPR011008">
    <property type="entry name" value="Dimeric_a/b-barrel"/>
</dbReference>
<evidence type="ECO:0000256" key="1">
    <source>
        <dbReference type="ARBA" id="ARBA00011738"/>
    </source>
</evidence>
<dbReference type="PROSITE" id="PS51502">
    <property type="entry name" value="S_R_A_B_BARREL"/>
    <property type="match status" value="1"/>
</dbReference>
<protein>
    <recommendedName>
        <fullName evidence="2">Stress-response A/B barrel domain-containing protein</fullName>
    </recommendedName>
</protein>
<dbReference type="PANTHER" id="PTHR33178">
    <property type="match status" value="1"/>
</dbReference>
<comment type="subunit">
    <text evidence="1">Homodimer.</text>
</comment>
<dbReference type="PANTHER" id="PTHR33178:SF10">
    <property type="entry name" value="STRESS-RESPONSE A_B BARREL DOMAIN-CONTAINING PROTEIN"/>
    <property type="match status" value="1"/>
</dbReference>
<accession>A9NME3</accession>
<organism evidence="3">
    <name type="scientific">Picea sitchensis</name>
    <name type="common">Sitka spruce</name>
    <name type="synonym">Pinus sitchensis</name>
    <dbReference type="NCBI Taxonomy" id="3332"/>
    <lineage>
        <taxon>Eukaryota</taxon>
        <taxon>Viridiplantae</taxon>
        <taxon>Streptophyta</taxon>
        <taxon>Embryophyta</taxon>
        <taxon>Tracheophyta</taxon>
        <taxon>Spermatophyta</taxon>
        <taxon>Pinopsida</taxon>
        <taxon>Pinidae</taxon>
        <taxon>Conifers I</taxon>
        <taxon>Pinales</taxon>
        <taxon>Pinaceae</taxon>
        <taxon>Picea</taxon>
    </lineage>
</organism>
<proteinExistence type="evidence at transcript level"/>
<reference evidence="3" key="1">
    <citation type="journal article" date="2008" name="BMC Genomics">
        <title>A conifer genomics resource of 200,000 spruce (Picea spp.) ESTs and 6,464 high-quality, sequence-finished full-length cDNAs for Sitka spruce (Picea sitchensis).</title>
        <authorList>
            <person name="Ralph S.G."/>
            <person name="Chun H.J."/>
            <person name="Kolosova N."/>
            <person name="Cooper D."/>
            <person name="Oddy C."/>
            <person name="Ritland C.E."/>
            <person name="Kirkpatrick R."/>
            <person name="Moore R."/>
            <person name="Barber S."/>
            <person name="Holt R.A."/>
            <person name="Jones S.J."/>
            <person name="Marra M.A."/>
            <person name="Douglas C.J."/>
            <person name="Ritland K."/>
            <person name="Bohlmann J."/>
        </authorList>
    </citation>
    <scope>NUCLEOTIDE SEQUENCE</scope>
    <source>
        <tissue evidence="3">Bark</tissue>
    </source>
</reference>
<dbReference type="EMBL" id="EF082446">
    <property type="protein sequence ID" value="ABK21804.1"/>
    <property type="molecule type" value="mRNA"/>
</dbReference>
<sequence length="107" mass="12145">MESKPVVKHILLGKFKQDITPGRIEDLINGYANLVNLIEPMKSFEWGEDVSVENLQGGFTHVFESTFDSLEGRDAYISHPVHVEYANELLSALEKILVIDYKPSRII</sequence>
<dbReference type="FunFam" id="3.30.70.100:FF:000040">
    <property type="entry name" value="Stress-response A/B barrel domain-containing protein HS1"/>
    <property type="match status" value="1"/>
</dbReference>
<dbReference type="AlphaFoldDB" id="A9NME3"/>
<dbReference type="Gene3D" id="3.30.70.100">
    <property type="match status" value="1"/>
</dbReference>
<name>A9NME3_PICSI</name>
<dbReference type="SMART" id="SM00886">
    <property type="entry name" value="Dabb"/>
    <property type="match status" value="1"/>
</dbReference>
<dbReference type="SUPFAM" id="SSF54909">
    <property type="entry name" value="Dimeric alpha+beta barrel"/>
    <property type="match status" value="1"/>
</dbReference>
<evidence type="ECO:0000313" key="3">
    <source>
        <dbReference type="EMBL" id="ABK21804.1"/>
    </source>
</evidence>
<evidence type="ECO:0000259" key="2">
    <source>
        <dbReference type="PROSITE" id="PS51502"/>
    </source>
</evidence>
<dbReference type="InterPro" id="IPR044662">
    <property type="entry name" value="HS1/DABB1-like"/>
</dbReference>
<dbReference type="EMBL" id="EF083416">
    <property type="protein sequence ID" value="ABK22763.1"/>
    <property type="molecule type" value="mRNA"/>
</dbReference>
<feature type="domain" description="Stress-response A/B barrel" evidence="2">
    <location>
        <begin position="7"/>
        <end position="101"/>
    </location>
</feature>